<dbReference type="SMART" id="SM00932">
    <property type="entry name" value="Nfu_N"/>
    <property type="match status" value="1"/>
</dbReference>
<protein>
    <recommendedName>
        <fullName evidence="1">Scaffold protein Nfu/NifU N-terminal domain-containing protein</fullName>
    </recommendedName>
</protein>
<evidence type="ECO:0000313" key="3">
    <source>
        <dbReference type="Proteomes" id="UP000294562"/>
    </source>
</evidence>
<dbReference type="PANTHER" id="PTHR11178">
    <property type="entry name" value="IRON-SULFUR CLUSTER SCAFFOLD PROTEIN NFU-RELATED"/>
    <property type="match status" value="1"/>
</dbReference>
<dbReference type="GO" id="GO:0051536">
    <property type="term" value="F:iron-sulfur cluster binding"/>
    <property type="evidence" value="ECO:0007669"/>
    <property type="project" value="InterPro"/>
</dbReference>
<sequence length="411" mass="43688">MSDTATRRRIRAESSAHDPDVVGFILDAPIQGRASVRFEAAGDAPLARALFALDGVVRVEVSGATIWVKKNAESDWATLKPAIADAIRKLLDETDAPLGQDGREETTPDQALLEAVETLLNQQVNPAVAAHGGHISVDKVEGGAVYLRMSGGCQGCAASAATLREGVERMLRAALPQIDKIVDVTDHAAGGNPFYARDDGPSPILNRPVPEGVIGWEDGQIIVDPDYLAPKLGITPEALRAGLQRGDVVGVTETGEGKDSGKTRIVLRTTTRAWAAEIDASGAAREIPPPRVIEAAAGTEKELANRVRAHLQGLTEDEMPITYGALARALGLWTPGSIAKVTRALETTMREDAAADRAFIAARAVNRGRDKRPGKGYFDLASALSRGPRTGESEADSHALELRRLKETMAK</sequence>
<dbReference type="AlphaFoldDB" id="A0A4V3BA68"/>
<dbReference type="InterPro" id="IPR045389">
    <property type="entry name" value="DUF6522"/>
</dbReference>
<dbReference type="GO" id="GO:0016226">
    <property type="term" value="P:iron-sulfur cluster assembly"/>
    <property type="evidence" value="ECO:0007669"/>
    <property type="project" value="InterPro"/>
</dbReference>
<keyword evidence="3" id="KW-1185">Reference proteome</keyword>
<name>A0A4V3BA68_9RHOB</name>
<dbReference type="Proteomes" id="UP000294562">
    <property type="component" value="Unassembled WGS sequence"/>
</dbReference>
<dbReference type="Pfam" id="PF20132">
    <property type="entry name" value="DUF6522"/>
    <property type="match status" value="1"/>
</dbReference>
<dbReference type="Pfam" id="PF08712">
    <property type="entry name" value="Nfu_N"/>
    <property type="match status" value="1"/>
</dbReference>
<dbReference type="InterPro" id="IPR036498">
    <property type="entry name" value="Nfu/NifU_N_sf"/>
</dbReference>
<comment type="caution">
    <text evidence="2">The sequence shown here is derived from an EMBL/GenBank/DDBJ whole genome shotgun (WGS) entry which is preliminary data.</text>
</comment>
<dbReference type="EMBL" id="SMZO01000097">
    <property type="protein sequence ID" value="TDL81699.1"/>
    <property type="molecule type" value="Genomic_DNA"/>
</dbReference>
<evidence type="ECO:0000313" key="2">
    <source>
        <dbReference type="EMBL" id="TDL81699.1"/>
    </source>
</evidence>
<evidence type="ECO:0000259" key="1">
    <source>
        <dbReference type="SMART" id="SM00932"/>
    </source>
</evidence>
<dbReference type="OrthoDB" id="14198at2"/>
<reference evidence="2 3" key="1">
    <citation type="submission" date="2019-03" db="EMBL/GenBank/DDBJ databases">
        <title>Rhodobacteraceae bacterium SM1902, a new member of the family Rhodobacteraceae isolated from Yantai.</title>
        <authorList>
            <person name="Sun Y."/>
        </authorList>
    </citation>
    <scope>NUCLEOTIDE SEQUENCE [LARGE SCALE GENOMIC DNA]</scope>
    <source>
        <strain evidence="2 3">SM1902</strain>
    </source>
</reference>
<feature type="domain" description="Scaffold protein Nfu/NifU N-terminal" evidence="1">
    <location>
        <begin position="19"/>
        <end position="94"/>
    </location>
</feature>
<dbReference type="Gene3D" id="3.30.300.130">
    <property type="entry name" value="Fe-S cluster assembly (FSCA)"/>
    <property type="match status" value="1"/>
</dbReference>
<gene>
    <name evidence="2" type="ORF">E2L05_19890</name>
</gene>
<dbReference type="InterPro" id="IPR034904">
    <property type="entry name" value="FSCA_dom_sf"/>
</dbReference>
<dbReference type="Pfam" id="PF01106">
    <property type="entry name" value="NifU"/>
    <property type="match status" value="1"/>
</dbReference>
<accession>A0A4V3BA68</accession>
<dbReference type="SUPFAM" id="SSF117916">
    <property type="entry name" value="Fe-S cluster assembly (FSCA) domain-like"/>
    <property type="match status" value="1"/>
</dbReference>
<dbReference type="InterPro" id="IPR014824">
    <property type="entry name" value="Nfu/NifU_N"/>
</dbReference>
<dbReference type="SUPFAM" id="SSF110836">
    <property type="entry name" value="Hypothetical protein SAV1430"/>
    <property type="match status" value="1"/>
</dbReference>
<organism evidence="2 3">
    <name type="scientific">Meridianimarinicoccus aquatilis</name>
    <dbReference type="NCBI Taxonomy" id="2552766"/>
    <lineage>
        <taxon>Bacteria</taxon>
        <taxon>Pseudomonadati</taxon>
        <taxon>Pseudomonadota</taxon>
        <taxon>Alphaproteobacteria</taxon>
        <taxon>Rhodobacterales</taxon>
        <taxon>Paracoccaceae</taxon>
        <taxon>Meridianimarinicoccus</taxon>
    </lineage>
</organism>
<dbReference type="InterPro" id="IPR001075">
    <property type="entry name" value="NIF_FeS_clus_asmbl_NifU_C"/>
</dbReference>
<dbReference type="RefSeq" id="WP_133344732.1">
    <property type="nucleotide sequence ID" value="NZ_SMZO01000097.1"/>
</dbReference>
<proteinExistence type="predicted"/>
<dbReference type="Gene3D" id="3.30.1370.70">
    <property type="entry name" value="Scaffold protein Nfu/NifU, N-terminal domain"/>
    <property type="match status" value="1"/>
</dbReference>
<dbReference type="GO" id="GO:0005506">
    <property type="term" value="F:iron ion binding"/>
    <property type="evidence" value="ECO:0007669"/>
    <property type="project" value="InterPro"/>
</dbReference>